<evidence type="ECO:0000256" key="2">
    <source>
        <dbReference type="SAM" id="Phobius"/>
    </source>
</evidence>
<keyword evidence="2" id="KW-1133">Transmembrane helix</keyword>
<sequence>MSHLHHQARPATYRPGHSCGAILTTLPLAENLNVMHAFLAPAHRGPILTWGKAFPTARSAFGCHHHLLNPHVRSTPRHQRRPRTISATPEMDANRGNARSPFAKTMRPSASATGNTPPASDVRQGDSNHEEHPNDSNNKTAYASAVTAIAVSNGSTTPLAAMAAISTGSGNGFASSQMQVPAEVLVAASSMGSSPMGQFGAWFRRLVTEQYLPLMLLTALLAAVLKPSWGLAASRTSLQSGVTFAIFIIQGVMLRRGEAEKALHAKGAITWGLASILLLTPLVAPLAGALPLQPSGLALGLLVFACMPTTLSSGVALTQVLGGNTALALLLTISTSMTSVFTLPFVLPWALQASASLGGFSCSGGDGGVAVQLDPMPLLVQLVQCILVPTLIGAGVRGVLPGIRTWVDSNRRTLSVISGALLSLVPWMQVSKALAQGVVVAPGALAAAVGCSLGLHVVYLALNAAAAQVFRLGGSDPRVAAPTRRALVVVASQKTLPVAMAVLGRLGPVVGAEAAGCAAVTAVFSHLAQTCADFWLVSRWLEYIRRREAKHAMATTAATTTAAAAVAATSPPAPSAPPEPTAQSAAAIGISPPQPGAG</sequence>
<feature type="compositionally biased region" description="Polar residues" evidence="1">
    <location>
        <begin position="108"/>
        <end position="118"/>
    </location>
</feature>
<dbReference type="PANTHER" id="PTHR18640">
    <property type="entry name" value="SOLUTE CARRIER FAMILY 10 MEMBER 7"/>
    <property type="match status" value="1"/>
</dbReference>
<dbReference type="Proteomes" id="UP000722791">
    <property type="component" value="Unassembled WGS sequence"/>
</dbReference>
<dbReference type="AlphaFoldDB" id="A0A8J4GBD9"/>
<evidence type="ECO:0000313" key="4">
    <source>
        <dbReference type="Proteomes" id="UP000722791"/>
    </source>
</evidence>
<feature type="transmembrane region" description="Helical" evidence="2">
    <location>
        <begin position="238"/>
        <end position="256"/>
    </location>
</feature>
<dbReference type="PANTHER" id="PTHR18640:SF10">
    <property type="entry name" value="SODIUM_METABOLITE COTRANSPORTER BASS4, CHLOROPLASTIC-RELATED"/>
    <property type="match status" value="1"/>
</dbReference>
<dbReference type="InterPro" id="IPR016833">
    <property type="entry name" value="Put_Na-Bile_cotransptr"/>
</dbReference>
<name>A0A8J4GBD9_9CHLO</name>
<organism evidence="3 4">
    <name type="scientific">Volvox reticuliferus</name>
    <dbReference type="NCBI Taxonomy" id="1737510"/>
    <lineage>
        <taxon>Eukaryota</taxon>
        <taxon>Viridiplantae</taxon>
        <taxon>Chlorophyta</taxon>
        <taxon>core chlorophytes</taxon>
        <taxon>Chlorophyceae</taxon>
        <taxon>CS clade</taxon>
        <taxon>Chlamydomonadales</taxon>
        <taxon>Volvocaceae</taxon>
        <taxon>Volvox</taxon>
    </lineage>
</organism>
<proteinExistence type="predicted"/>
<feature type="compositionally biased region" description="Basic and acidic residues" evidence="1">
    <location>
        <begin position="123"/>
        <end position="134"/>
    </location>
</feature>
<keyword evidence="2" id="KW-0812">Transmembrane</keyword>
<accession>A0A8J4GBD9</accession>
<feature type="compositionally biased region" description="Basic residues" evidence="1">
    <location>
        <begin position="70"/>
        <end position="83"/>
    </location>
</feature>
<feature type="region of interest" description="Disordered" evidence="1">
    <location>
        <begin position="563"/>
        <end position="598"/>
    </location>
</feature>
<feature type="transmembrane region" description="Helical" evidence="2">
    <location>
        <begin position="329"/>
        <end position="351"/>
    </location>
</feature>
<comment type="caution">
    <text evidence="3">The sequence shown here is derived from an EMBL/GenBank/DDBJ whole genome shotgun (WGS) entry which is preliminary data.</text>
</comment>
<feature type="region of interest" description="Disordered" evidence="1">
    <location>
        <begin position="70"/>
        <end position="138"/>
    </location>
</feature>
<protein>
    <submittedName>
        <fullName evidence="3">Uncharacterized protein</fullName>
    </submittedName>
</protein>
<feature type="transmembrane region" description="Helical" evidence="2">
    <location>
        <begin position="296"/>
        <end position="317"/>
    </location>
</feature>
<feature type="compositionally biased region" description="Pro residues" evidence="1">
    <location>
        <begin position="571"/>
        <end position="580"/>
    </location>
</feature>
<feature type="transmembrane region" description="Helical" evidence="2">
    <location>
        <begin position="412"/>
        <end position="428"/>
    </location>
</feature>
<dbReference type="Pfam" id="PF13593">
    <property type="entry name" value="SBF_like"/>
    <property type="match status" value="1"/>
</dbReference>
<dbReference type="EMBL" id="BNCQ01000015">
    <property type="protein sequence ID" value="GIM04114.1"/>
    <property type="molecule type" value="Genomic_DNA"/>
</dbReference>
<evidence type="ECO:0000256" key="1">
    <source>
        <dbReference type="SAM" id="MobiDB-lite"/>
    </source>
</evidence>
<keyword evidence="2" id="KW-0472">Membrane</keyword>
<evidence type="ECO:0000313" key="3">
    <source>
        <dbReference type="EMBL" id="GIM04114.1"/>
    </source>
</evidence>
<dbReference type="Gene3D" id="1.20.1530.20">
    <property type="match status" value="1"/>
</dbReference>
<dbReference type="GO" id="GO:0009941">
    <property type="term" value="C:chloroplast envelope"/>
    <property type="evidence" value="ECO:0007669"/>
    <property type="project" value="TreeGrafter"/>
</dbReference>
<feature type="transmembrane region" description="Helical" evidence="2">
    <location>
        <begin position="440"/>
        <end position="462"/>
    </location>
</feature>
<feature type="transmembrane region" description="Helical" evidence="2">
    <location>
        <begin position="268"/>
        <end position="290"/>
    </location>
</feature>
<feature type="transmembrane region" description="Helical" evidence="2">
    <location>
        <begin position="378"/>
        <end position="400"/>
    </location>
</feature>
<feature type="transmembrane region" description="Helical" evidence="2">
    <location>
        <begin position="211"/>
        <end position="232"/>
    </location>
</feature>
<dbReference type="InterPro" id="IPR038770">
    <property type="entry name" value="Na+/solute_symporter_sf"/>
</dbReference>
<gene>
    <name evidence="3" type="ORF">Vretimale_8727</name>
</gene>
<reference evidence="3" key="1">
    <citation type="journal article" date="2021" name="Proc. Natl. Acad. Sci. U.S.A.">
        <title>Three genomes in the algal genus Volvox reveal the fate of a haploid sex-determining region after a transition to homothallism.</title>
        <authorList>
            <person name="Yamamoto K."/>
            <person name="Hamaji T."/>
            <person name="Kawai-Toyooka H."/>
            <person name="Matsuzaki R."/>
            <person name="Takahashi F."/>
            <person name="Nishimura Y."/>
            <person name="Kawachi M."/>
            <person name="Noguchi H."/>
            <person name="Minakuchi Y."/>
            <person name="Umen J.G."/>
            <person name="Toyoda A."/>
            <person name="Nozaki H."/>
        </authorList>
    </citation>
    <scope>NUCLEOTIDE SEQUENCE</scope>
    <source>
        <strain evidence="3">NIES-3785</strain>
    </source>
</reference>